<sequence length="181" mass="20895">MDLYSRKIVGWEIHEREASDLAAQLVRRACLAESIASQPLVLHSDNGSPMKGASMLETLHQLGVMSSFSRLRVSNDNAYAESLFRICKYRPDYPASGFATIKDARAWVLSFSRWYNTKHKHSGLKFKTPEQRHTGEASVILEHRQQVYWEARARHPNRWSGETRNWELPDEGLVEPRERTV</sequence>
<name>A0A3B1A1G6_9ZZZZ</name>
<dbReference type="Gene3D" id="3.30.420.10">
    <property type="entry name" value="Ribonuclease H-like superfamily/Ribonuclease H"/>
    <property type="match status" value="1"/>
</dbReference>
<dbReference type="InterPro" id="IPR001584">
    <property type="entry name" value="Integrase_cat-core"/>
</dbReference>
<protein>
    <submittedName>
        <fullName evidence="2">Transposase</fullName>
    </submittedName>
</protein>
<dbReference type="PROSITE" id="PS50994">
    <property type="entry name" value="INTEGRASE"/>
    <property type="match status" value="1"/>
</dbReference>
<dbReference type="PANTHER" id="PTHR46889">
    <property type="entry name" value="TRANSPOSASE INSF FOR INSERTION SEQUENCE IS3B-RELATED"/>
    <property type="match status" value="1"/>
</dbReference>
<reference evidence="2" key="1">
    <citation type="submission" date="2018-06" db="EMBL/GenBank/DDBJ databases">
        <authorList>
            <person name="Zhirakovskaya E."/>
        </authorList>
    </citation>
    <scope>NUCLEOTIDE SEQUENCE</scope>
</reference>
<dbReference type="InterPro" id="IPR012337">
    <property type="entry name" value="RNaseH-like_sf"/>
</dbReference>
<feature type="domain" description="Integrase catalytic" evidence="1">
    <location>
        <begin position="1"/>
        <end position="137"/>
    </location>
</feature>
<evidence type="ECO:0000313" key="2">
    <source>
        <dbReference type="EMBL" id="VAW87564.1"/>
    </source>
</evidence>
<dbReference type="SUPFAM" id="SSF53098">
    <property type="entry name" value="Ribonuclease H-like"/>
    <property type="match status" value="1"/>
</dbReference>
<evidence type="ECO:0000259" key="1">
    <source>
        <dbReference type="PROSITE" id="PS50994"/>
    </source>
</evidence>
<dbReference type="Pfam" id="PF13683">
    <property type="entry name" value="rve_3"/>
    <property type="match status" value="1"/>
</dbReference>
<proteinExistence type="predicted"/>
<accession>A0A3B1A1G6</accession>
<dbReference type="AlphaFoldDB" id="A0A3B1A1G6"/>
<dbReference type="InterPro" id="IPR050900">
    <property type="entry name" value="Transposase_IS3/IS150/IS904"/>
</dbReference>
<dbReference type="PANTHER" id="PTHR46889:SF4">
    <property type="entry name" value="TRANSPOSASE INSO FOR INSERTION SEQUENCE ELEMENT IS911B-RELATED"/>
    <property type="match status" value="1"/>
</dbReference>
<organism evidence="2">
    <name type="scientific">hydrothermal vent metagenome</name>
    <dbReference type="NCBI Taxonomy" id="652676"/>
    <lineage>
        <taxon>unclassified sequences</taxon>
        <taxon>metagenomes</taxon>
        <taxon>ecological metagenomes</taxon>
    </lineage>
</organism>
<dbReference type="InterPro" id="IPR036397">
    <property type="entry name" value="RNaseH_sf"/>
</dbReference>
<gene>
    <name evidence="2" type="ORF">MNBD_GAMMA18-2200</name>
</gene>
<dbReference type="GO" id="GO:0003676">
    <property type="term" value="F:nucleic acid binding"/>
    <property type="evidence" value="ECO:0007669"/>
    <property type="project" value="InterPro"/>
</dbReference>
<dbReference type="GO" id="GO:0015074">
    <property type="term" value="P:DNA integration"/>
    <property type="evidence" value="ECO:0007669"/>
    <property type="project" value="InterPro"/>
</dbReference>
<dbReference type="EMBL" id="UOFP01000189">
    <property type="protein sequence ID" value="VAW87564.1"/>
    <property type="molecule type" value="Genomic_DNA"/>
</dbReference>